<reference evidence="2" key="1">
    <citation type="journal article" date="2019" name="Int. J. Syst. Evol. Microbiol.">
        <title>The Global Catalogue of Microorganisms (GCM) 10K type strain sequencing project: providing services to taxonomists for standard genome sequencing and annotation.</title>
        <authorList>
            <consortium name="The Broad Institute Genomics Platform"/>
            <consortium name="The Broad Institute Genome Sequencing Center for Infectious Disease"/>
            <person name="Wu L."/>
            <person name="Ma J."/>
        </authorList>
    </citation>
    <scope>NUCLEOTIDE SEQUENCE [LARGE SCALE GENOMIC DNA]</scope>
    <source>
        <strain evidence="2">CCUG 53903</strain>
    </source>
</reference>
<sequence>MSAQPHQLADVPEAFRPFVPDHGKSPWHPSVKATKRVLNPLPAPTVHECGTPVEIAHHQQVYGRDYSEWPWMYRCAACDASVGMHPFTNIPLGTLADKALRDIRKACKQPFQVLWEHGRMTRTEAYAGLAAHLGIEVEACHFGWFDAATCIRARDWAVATLRNGGTR</sequence>
<keyword evidence="1" id="KW-0863">Zinc-finger</keyword>
<keyword evidence="1" id="KW-0479">Metal-binding</keyword>
<evidence type="ECO:0000313" key="2">
    <source>
        <dbReference type="Proteomes" id="UP001596457"/>
    </source>
</evidence>
<keyword evidence="1" id="KW-0862">Zinc</keyword>
<keyword evidence="2" id="KW-1185">Reference proteome</keyword>
<dbReference type="RefSeq" id="WP_382200364.1">
    <property type="nucleotide sequence ID" value="NZ_JBHTBZ010000020.1"/>
</dbReference>
<dbReference type="GO" id="GO:0008270">
    <property type="term" value="F:zinc ion binding"/>
    <property type="evidence" value="ECO:0007669"/>
    <property type="project" value="UniProtKB-KW"/>
</dbReference>
<dbReference type="InterPro" id="IPR021686">
    <property type="entry name" value="DUF3268"/>
</dbReference>
<gene>
    <name evidence="1" type="ORF">ACFQU0_10130</name>
</gene>
<evidence type="ECO:0000313" key="1">
    <source>
        <dbReference type="EMBL" id="MFC7460786.1"/>
    </source>
</evidence>
<organism evidence="1 2">
    <name type="scientific">Hydrogenophaga defluvii</name>
    <dbReference type="NCBI Taxonomy" id="249410"/>
    <lineage>
        <taxon>Bacteria</taxon>
        <taxon>Pseudomonadati</taxon>
        <taxon>Pseudomonadota</taxon>
        <taxon>Betaproteobacteria</taxon>
        <taxon>Burkholderiales</taxon>
        <taxon>Comamonadaceae</taxon>
        <taxon>Hydrogenophaga</taxon>
    </lineage>
</organism>
<dbReference type="EMBL" id="JBHTBZ010000020">
    <property type="protein sequence ID" value="MFC7460786.1"/>
    <property type="molecule type" value="Genomic_DNA"/>
</dbReference>
<comment type="caution">
    <text evidence="1">The sequence shown here is derived from an EMBL/GenBank/DDBJ whole genome shotgun (WGS) entry which is preliminary data.</text>
</comment>
<accession>A0ABW2SBY7</accession>
<name>A0ABW2SBY7_9BURK</name>
<proteinExistence type="predicted"/>
<dbReference type="Pfam" id="PF11672">
    <property type="entry name" value="DUF3268"/>
    <property type="match status" value="1"/>
</dbReference>
<dbReference type="Proteomes" id="UP001596457">
    <property type="component" value="Unassembled WGS sequence"/>
</dbReference>
<protein>
    <submittedName>
        <fullName evidence="1">Zinc-finger-containing protein</fullName>
    </submittedName>
</protein>